<keyword evidence="2" id="KW-1185">Reference proteome</keyword>
<reference evidence="1 2" key="1">
    <citation type="journal article" date="2012" name="J. Bacteriol.">
        <title>Genome Sequence of n-Alkane-Degrading Hydrocarboniphaga effusa Strain AP103T (ATCC BAA-332T).</title>
        <authorList>
            <person name="Chang H.K."/>
            <person name="Zylstra G.J."/>
            <person name="Chae J.C."/>
        </authorList>
    </citation>
    <scope>NUCLEOTIDE SEQUENCE [LARGE SCALE GENOMIC DNA]</scope>
    <source>
        <strain evidence="1 2">AP103</strain>
    </source>
</reference>
<dbReference type="Proteomes" id="UP000003704">
    <property type="component" value="Unassembled WGS sequence"/>
</dbReference>
<organism evidence="1 2">
    <name type="scientific">Hydrocarboniphaga effusa AP103</name>
    <dbReference type="NCBI Taxonomy" id="1172194"/>
    <lineage>
        <taxon>Bacteria</taxon>
        <taxon>Pseudomonadati</taxon>
        <taxon>Pseudomonadota</taxon>
        <taxon>Gammaproteobacteria</taxon>
        <taxon>Nevskiales</taxon>
        <taxon>Nevskiaceae</taxon>
        <taxon>Hydrocarboniphaga</taxon>
    </lineage>
</organism>
<evidence type="ECO:0000313" key="2">
    <source>
        <dbReference type="Proteomes" id="UP000003704"/>
    </source>
</evidence>
<dbReference type="AlphaFoldDB" id="I7ZHF4"/>
<sequence length="52" mass="5847">MGHGGFLVCCYGRVRQYSEHVQPAQCHIRPTAMAARATRRKVGVLQADEGFW</sequence>
<protein>
    <submittedName>
        <fullName evidence="1">Uncharacterized protein</fullName>
    </submittedName>
</protein>
<proteinExistence type="predicted"/>
<accession>I7ZHF4</accession>
<comment type="caution">
    <text evidence="1">The sequence shown here is derived from an EMBL/GenBank/DDBJ whole genome shotgun (WGS) entry which is preliminary data.</text>
</comment>
<dbReference type="STRING" id="1172194.WQQ_13040"/>
<dbReference type="EMBL" id="AKGD01000001">
    <property type="protein sequence ID" value="EIT71167.1"/>
    <property type="molecule type" value="Genomic_DNA"/>
</dbReference>
<gene>
    <name evidence="1" type="ORF">WQQ_13040</name>
</gene>
<evidence type="ECO:0000313" key="1">
    <source>
        <dbReference type="EMBL" id="EIT71167.1"/>
    </source>
</evidence>
<name>I7ZHF4_9GAMM</name>